<keyword evidence="1" id="KW-0472">Membrane</keyword>
<protein>
    <submittedName>
        <fullName evidence="2">Uncharacterized protein</fullName>
    </submittedName>
</protein>
<comment type="caution">
    <text evidence="2">The sequence shown here is derived from an EMBL/GenBank/DDBJ whole genome shotgun (WGS) entry which is preliminary data.</text>
</comment>
<sequence length="78" mass="8994">MLHKAFNFGLSLTISGFVMIFFARIISDAALLGMETDIDDFFGIYARSAYYIPFAFLIIGLPFVIIIPFIWFSRWSKK</sequence>
<proteinExistence type="predicted"/>
<evidence type="ECO:0000256" key="1">
    <source>
        <dbReference type="SAM" id="Phobius"/>
    </source>
</evidence>
<feature type="transmembrane region" description="Helical" evidence="1">
    <location>
        <begin position="7"/>
        <end position="26"/>
    </location>
</feature>
<feature type="transmembrane region" description="Helical" evidence="1">
    <location>
        <begin position="50"/>
        <end position="72"/>
    </location>
</feature>
<keyword evidence="3" id="KW-1185">Reference proteome</keyword>
<keyword evidence="1" id="KW-0812">Transmembrane</keyword>
<keyword evidence="1" id="KW-1133">Transmembrane helix</keyword>
<name>A0A3D8PFY3_9BACI</name>
<accession>A0A3D8PFY3</accession>
<reference evidence="3" key="1">
    <citation type="submission" date="2017-11" db="EMBL/GenBank/DDBJ databases">
        <authorList>
            <person name="Zhu W."/>
        </authorList>
    </citation>
    <scope>NUCLEOTIDE SEQUENCE [LARGE SCALE GENOMIC DNA]</scope>
    <source>
        <strain evidence="3">CAU 1051</strain>
    </source>
</reference>
<dbReference type="AlphaFoldDB" id="A0A3D8PFY3"/>
<organism evidence="2 3">
    <name type="scientific">Oceanobacillus chungangensis</name>
    <dbReference type="NCBI Taxonomy" id="1229152"/>
    <lineage>
        <taxon>Bacteria</taxon>
        <taxon>Bacillati</taxon>
        <taxon>Bacillota</taxon>
        <taxon>Bacilli</taxon>
        <taxon>Bacillales</taxon>
        <taxon>Bacillaceae</taxon>
        <taxon>Oceanobacillus</taxon>
    </lineage>
</organism>
<evidence type="ECO:0000313" key="3">
    <source>
        <dbReference type="Proteomes" id="UP000256520"/>
    </source>
</evidence>
<evidence type="ECO:0000313" key="2">
    <source>
        <dbReference type="EMBL" id="RDW14996.1"/>
    </source>
</evidence>
<dbReference type="EMBL" id="PIOD01000030">
    <property type="protein sequence ID" value="RDW14996.1"/>
    <property type="molecule type" value="Genomic_DNA"/>
</dbReference>
<dbReference type="Proteomes" id="UP000256520">
    <property type="component" value="Unassembled WGS sequence"/>
</dbReference>
<dbReference type="RefSeq" id="WP_115751458.1">
    <property type="nucleotide sequence ID" value="NZ_PIOD01000030.1"/>
</dbReference>
<dbReference type="OrthoDB" id="2976488at2"/>
<gene>
    <name evidence="2" type="ORF">CWR45_19250</name>
</gene>